<protein>
    <recommendedName>
        <fullName evidence="1">F-box/LRR-repeat protein 15-like leucin rich repeat domain-containing protein</fullName>
    </recommendedName>
</protein>
<dbReference type="GO" id="GO:0019005">
    <property type="term" value="C:SCF ubiquitin ligase complex"/>
    <property type="evidence" value="ECO:0007669"/>
    <property type="project" value="TreeGrafter"/>
</dbReference>
<dbReference type="Gene3D" id="3.80.10.10">
    <property type="entry name" value="Ribonuclease Inhibitor"/>
    <property type="match status" value="1"/>
</dbReference>
<dbReference type="SUPFAM" id="SSF52047">
    <property type="entry name" value="RNI-like"/>
    <property type="match status" value="1"/>
</dbReference>
<proteinExistence type="predicted"/>
<evidence type="ECO:0000313" key="2">
    <source>
        <dbReference type="EMBL" id="KAI1883363.1"/>
    </source>
</evidence>
<evidence type="ECO:0000313" key="3">
    <source>
        <dbReference type="Proteomes" id="UP000829720"/>
    </source>
</evidence>
<keyword evidence="3" id="KW-1185">Reference proteome</keyword>
<dbReference type="OrthoDB" id="10257471at2759"/>
<dbReference type="InterPro" id="IPR032675">
    <property type="entry name" value="LRR_dom_sf"/>
</dbReference>
<gene>
    <name evidence="2" type="ORF">AGOR_G00230650</name>
</gene>
<feature type="domain" description="F-box/LRR-repeat protein 15-like leucin rich repeat" evidence="1">
    <location>
        <begin position="43"/>
        <end position="232"/>
    </location>
</feature>
<name>A0A8T3CEJ8_9TELE</name>
<reference evidence="2" key="1">
    <citation type="submission" date="2021-01" db="EMBL/GenBank/DDBJ databases">
        <authorList>
            <person name="Zahm M."/>
            <person name="Roques C."/>
            <person name="Cabau C."/>
            <person name="Klopp C."/>
            <person name="Donnadieu C."/>
            <person name="Jouanno E."/>
            <person name="Lampietro C."/>
            <person name="Louis A."/>
            <person name="Herpin A."/>
            <person name="Echchiki A."/>
            <person name="Berthelot C."/>
            <person name="Parey E."/>
            <person name="Roest-Crollius H."/>
            <person name="Braasch I."/>
            <person name="Postlethwait J."/>
            <person name="Bobe J."/>
            <person name="Montfort J."/>
            <person name="Bouchez O."/>
            <person name="Begum T."/>
            <person name="Mejri S."/>
            <person name="Adams A."/>
            <person name="Chen W.-J."/>
            <person name="Guiguen Y."/>
        </authorList>
    </citation>
    <scope>NUCLEOTIDE SEQUENCE</scope>
    <source>
        <tissue evidence="2">Blood</tissue>
    </source>
</reference>
<dbReference type="PANTHER" id="PTHR13318">
    <property type="entry name" value="PARTNER OF PAIRED, ISOFORM B-RELATED"/>
    <property type="match status" value="1"/>
</dbReference>
<dbReference type="InterPro" id="IPR057207">
    <property type="entry name" value="FBXL15_LRR"/>
</dbReference>
<sequence>MSVNSLLDLSLNCLAKYADNYFNDIKALPLGIKDKLVRIMTSHGTVTDFNISQLLHAGIHTLDLQNCVVSDSTLRQVHCPHLRTILLKGCRAVTSQGVVALAGACPSLAVVDLGGCVEVTDDGVVALAHSCRQLEVISLRGCSGLTDAALLALAHNCSLLHSVYFSETCVTDEGVVGLATGVCSNNLKELQMARCQFLTDEAVTAVLTHCPNIRIFNFHGCPLMTDQSRGALQNLIGPDRIHQVSWTVY</sequence>
<comment type="caution">
    <text evidence="2">The sequence shown here is derived from an EMBL/GenBank/DDBJ whole genome shotgun (WGS) entry which is preliminary data.</text>
</comment>
<dbReference type="Proteomes" id="UP000829720">
    <property type="component" value="Unassembled WGS sequence"/>
</dbReference>
<evidence type="ECO:0000259" key="1">
    <source>
        <dbReference type="Pfam" id="PF25372"/>
    </source>
</evidence>
<dbReference type="SMART" id="SM00367">
    <property type="entry name" value="LRR_CC"/>
    <property type="match status" value="6"/>
</dbReference>
<dbReference type="Pfam" id="PF25372">
    <property type="entry name" value="DUF7885"/>
    <property type="match status" value="1"/>
</dbReference>
<accession>A0A8T3CEJ8</accession>
<dbReference type="EMBL" id="JAERUA010000023">
    <property type="protein sequence ID" value="KAI1883363.1"/>
    <property type="molecule type" value="Genomic_DNA"/>
</dbReference>
<dbReference type="AlphaFoldDB" id="A0A8T3CEJ8"/>
<dbReference type="GO" id="GO:0031146">
    <property type="term" value="P:SCF-dependent proteasomal ubiquitin-dependent protein catabolic process"/>
    <property type="evidence" value="ECO:0007669"/>
    <property type="project" value="TreeGrafter"/>
</dbReference>
<organism evidence="2 3">
    <name type="scientific">Albula goreensis</name>
    <dbReference type="NCBI Taxonomy" id="1534307"/>
    <lineage>
        <taxon>Eukaryota</taxon>
        <taxon>Metazoa</taxon>
        <taxon>Chordata</taxon>
        <taxon>Craniata</taxon>
        <taxon>Vertebrata</taxon>
        <taxon>Euteleostomi</taxon>
        <taxon>Actinopterygii</taxon>
        <taxon>Neopterygii</taxon>
        <taxon>Teleostei</taxon>
        <taxon>Albuliformes</taxon>
        <taxon>Albulidae</taxon>
        <taxon>Albula</taxon>
    </lineage>
</organism>
<dbReference type="InterPro" id="IPR006553">
    <property type="entry name" value="Leu-rich_rpt_Cys-con_subtyp"/>
</dbReference>